<feature type="compositionally biased region" description="Basic and acidic residues" evidence="1">
    <location>
        <begin position="22"/>
        <end position="36"/>
    </location>
</feature>
<reference evidence="2" key="1">
    <citation type="submission" date="2013-07" db="EMBL/GenBank/DDBJ databases">
        <title>The genome of Eucalyptus grandis.</title>
        <authorList>
            <person name="Schmutz J."/>
            <person name="Hayes R."/>
            <person name="Myburg A."/>
            <person name="Tuskan G."/>
            <person name="Grattapaglia D."/>
            <person name="Rokhsar D.S."/>
        </authorList>
    </citation>
    <scope>NUCLEOTIDE SEQUENCE</scope>
    <source>
        <tissue evidence="2">Leaf extractions</tissue>
    </source>
</reference>
<feature type="region of interest" description="Disordered" evidence="1">
    <location>
        <begin position="1"/>
        <end position="43"/>
    </location>
</feature>
<evidence type="ECO:0000313" key="2">
    <source>
        <dbReference type="EMBL" id="KCW51238.1"/>
    </source>
</evidence>
<accession>A0A059ABL7</accession>
<gene>
    <name evidence="2" type="ORF">EUGRSUZ_J00817</name>
</gene>
<sequence length="85" mass="9852">MSLSHVHVGNNFPHLGNKIKQSRKEKERKVEHHSKDAPMQSQVEMVHAELTTRHLKDEDPRLISARGWPVLARHRSSSQNADWMP</sequence>
<name>A0A059ABL7_EUCGR</name>
<dbReference type="Gramene" id="KCW51238">
    <property type="protein sequence ID" value="KCW51238"/>
    <property type="gene ID" value="EUGRSUZ_J00817"/>
</dbReference>
<proteinExistence type="predicted"/>
<organism evidence="2">
    <name type="scientific">Eucalyptus grandis</name>
    <name type="common">Flooded gum</name>
    <dbReference type="NCBI Taxonomy" id="71139"/>
    <lineage>
        <taxon>Eukaryota</taxon>
        <taxon>Viridiplantae</taxon>
        <taxon>Streptophyta</taxon>
        <taxon>Embryophyta</taxon>
        <taxon>Tracheophyta</taxon>
        <taxon>Spermatophyta</taxon>
        <taxon>Magnoliopsida</taxon>
        <taxon>eudicotyledons</taxon>
        <taxon>Gunneridae</taxon>
        <taxon>Pentapetalae</taxon>
        <taxon>rosids</taxon>
        <taxon>malvids</taxon>
        <taxon>Myrtales</taxon>
        <taxon>Myrtaceae</taxon>
        <taxon>Myrtoideae</taxon>
        <taxon>Eucalypteae</taxon>
        <taxon>Eucalyptus</taxon>
    </lineage>
</organism>
<dbReference type="EMBL" id="KK198762">
    <property type="protein sequence ID" value="KCW51238.1"/>
    <property type="molecule type" value="Genomic_DNA"/>
</dbReference>
<dbReference type="AlphaFoldDB" id="A0A059ABL7"/>
<evidence type="ECO:0000256" key="1">
    <source>
        <dbReference type="SAM" id="MobiDB-lite"/>
    </source>
</evidence>
<dbReference type="InParanoid" id="A0A059ABL7"/>
<protein>
    <submittedName>
        <fullName evidence="2">Uncharacterized protein</fullName>
    </submittedName>
</protein>